<gene>
    <name evidence="2" type="ORF">ALECFALPRED_008239</name>
</gene>
<dbReference type="PANTHER" id="PTHR40635">
    <property type="match status" value="1"/>
</dbReference>
<evidence type="ECO:0000313" key="2">
    <source>
        <dbReference type="EMBL" id="CAF9912661.1"/>
    </source>
</evidence>
<evidence type="ECO:0000256" key="1">
    <source>
        <dbReference type="SAM" id="MobiDB-lite"/>
    </source>
</evidence>
<dbReference type="EMBL" id="CAJPDR010000056">
    <property type="protein sequence ID" value="CAF9912661.1"/>
    <property type="molecule type" value="Genomic_DNA"/>
</dbReference>
<feature type="compositionally biased region" description="Basic and acidic residues" evidence="1">
    <location>
        <begin position="160"/>
        <end position="170"/>
    </location>
</feature>
<keyword evidence="3" id="KW-1185">Reference proteome</keyword>
<feature type="region of interest" description="Disordered" evidence="1">
    <location>
        <begin position="160"/>
        <end position="215"/>
    </location>
</feature>
<evidence type="ECO:0000313" key="3">
    <source>
        <dbReference type="Proteomes" id="UP000664203"/>
    </source>
</evidence>
<dbReference type="Proteomes" id="UP000664203">
    <property type="component" value="Unassembled WGS sequence"/>
</dbReference>
<accession>A0A8H3ETY2</accession>
<protein>
    <submittedName>
        <fullName evidence="2">Uncharacterized protein</fullName>
    </submittedName>
</protein>
<reference evidence="2" key="1">
    <citation type="submission" date="2021-03" db="EMBL/GenBank/DDBJ databases">
        <authorList>
            <person name="Tagirdzhanova G."/>
        </authorList>
    </citation>
    <scope>NUCLEOTIDE SEQUENCE</scope>
</reference>
<comment type="caution">
    <text evidence="2">The sequence shown here is derived from an EMBL/GenBank/DDBJ whole genome shotgun (WGS) entry which is preliminary data.</text>
</comment>
<dbReference type="PANTHER" id="PTHR40635:SF1">
    <property type="match status" value="1"/>
</dbReference>
<proteinExistence type="predicted"/>
<dbReference type="OrthoDB" id="5374757at2759"/>
<name>A0A8H3ETY2_9LECA</name>
<organism evidence="2 3">
    <name type="scientific">Alectoria fallacina</name>
    <dbReference type="NCBI Taxonomy" id="1903189"/>
    <lineage>
        <taxon>Eukaryota</taxon>
        <taxon>Fungi</taxon>
        <taxon>Dikarya</taxon>
        <taxon>Ascomycota</taxon>
        <taxon>Pezizomycotina</taxon>
        <taxon>Lecanoromycetes</taxon>
        <taxon>OSLEUM clade</taxon>
        <taxon>Lecanoromycetidae</taxon>
        <taxon>Lecanorales</taxon>
        <taxon>Lecanorineae</taxon>
        <taxon>Parmeliaceae</taxon>
        <taxon>Alectoria</taxon>
    </lineage>
</organism>
<dbReference type="AlphaFoldDB" id="A0A8H3ETY2"/>
<sequence>MPPIRRYLRITQYSVLECRIYLDNPADTYRWLLNSRNPVLPRVIEAVRPLVLPKLREENARAKSGKGGKRKGWKDVVVEDDFEVAVFLTETSSRHSVLRKMKTVKTEKGRLGTTNGKLTGTRDAPVEVSEGARGLVAGESEESEGIGMADMPSVAGNEARRSAALAKEENQEGLFVSDDSGEENVDAHQMPSSKNKGKRALGEEDDGGEDDKKKLGMNTTYNGFSIYGRILCLVVKRRGTAKGKELAGGAGQAMMEEWITSTQMGEGQMMDE</sequence>